<dbReference type="EMBL" id="RFFH01000027">
    <property type="protein sequence ID" value="RMI27992.1"/>
    <property type="molecule type" value="Genomic_DNA"/>
</dbReference>
<sequence>MREVIRLLHLPSVPAAEAADLLRPDLRQIASQALRILVEPTLPGTRNGGDVLVRLRFAAPADWSACAARVDAAIAAAGAVHVDGVEYDCGTGGFSEPRQPGAVYRALLLRVAPQTPPDVVAEFEADLLRMPRYISSIRAWRLSPVLRATGSSPWTHVWEQEFTDLDGLNGPYLMHPIHWAHVDRWFDPEFPGAIVGDRICHSFCAAGEFALD</sequence>
<dbReference type="AlphaFoldDB" id="A0A3M2KQU3"/>
<feature type="domain" description="Stress-response A/B barrel" evidence="1">
    <location>
        <begin position="103"/>
        <end position="198"/>
    </location>
</feature>
<evidence type="ECO:0000259" key="1">
    <source>
        <dbReference type="PROSITE" id="PS51502"/>
    </source>
</evidence>
<proteinExistence type="predicted"/>
<accession>A0A3M2KQU3</accession>
<keyword evidence="3" id="KW-1185">Reference proteome</keyword>
<dbReference type="Proteomes" id="UP000279275">
    <property type="component" value="Unassembled WGS sequence"/>
</dbReference>
<dbReference type="PROSITE" id="PS51502">
    <property type="entry name" value="S_R_A_B_BARREL"/>
    <property type="match status" value="1"/>
</dbReference>
<evidence type="ECO:0000313" key="3">
    <source>
        <dbReference type="Proteomes" id="UP000279275"/>
    </source>
</evidence>
<dbReference type="SUPFAM" id="SSF54909">
    <property type="entry name" value="Dimeric alpha+beta barrel"/>
    <property type="match status" value="1"/>
</dbReference>
<gene>
    <name evidence="2" type="ORF">EBN03_32110</name>
</gene>
<dbReference type="SMART" id="SM00886">
    <property type="entry name" value="Dabb"/>
    <property type="match status" value="1"/>
</dbReference>
<dbReference type="RefSeq" id="WP_122191931.1">
    <property type="nucleotide sequence ID" value="NZ_RFFH01000027.1"/>
</dbReference>
<comment type="caution">
    <text evidence="2">The sequence shown here is derived from an EMBL/GenBank/DDBJ whole genome shotgun (WGS) entry which is preliminary data.</text>
</comment>
<dbReference type="InterPro" id="IPR013097">
    <property type="entry name" value="Dabb"/>
</dbReference>
<evidence type="ECO:0000313" key="2">
    <source>
        <dbReference type="EMBL" id="RMI27992.1"/>
    </source>
</evidence>
<name>A0A3M2KQU3_9NOCA</name>
<dbReference type="InterPro" id="IPR011008">
    <property type="entry name" value="Dimeric_a/b-barrel"/>
</dbReference>
<dbReference type="Pfam" id="PF07876">
    <property type="entry name" value="Dabb"/>
    <property type="match status" value="1"/>
</dbReference>
<organism evidence="2 3">
    <name type="scientific">Nocardia stercoris</name>
    <dbReference type="NCBI Taxonomy" id="2483361"/>
    <lineage>
        <taxon>Bacteria</taxon>
        <taxon>Bacillati</taxon>
        <taxon>Actinomycetota</taxon>
        <taxon>Actinomycetes</taxon>
        <taxon>Mycobacteriales</taxon>
        <taxon>Nocardiaceae</taxon>
        <taxon>Nocardia</taxon>
    </lineage>
</organism>
<dbReference type="Gene3D" id="3.30.70.100">
    <property type="match status" value="1"/>
</dbReference>
<protein>
    <submittedName>
        <fullName evidence="2">Dabb family protein</fullName>
    </submittedName>
</protein>
<dbReference type="OrthoDB" id="7565202at2"/>
<reference evidence="2 3" key="1">
    <citation type="submission" date="2018-10" db="EMBL/GenBank/DDBJ databases">
        <title>Isolation from cow dung.</title>
        <authorList>
            <person name="Ling L."/>
        </authorList>
    </citation>
    <scope>NUCLEOTIDE SEQUENCE [LARGE SCALE GENOMIC DNA]</scope>
    <source>
        <strain evidence="2 3">NEAU-LL90</strain>
    </source>
</reference>